<feature type="compositionally biased region" description="Pro residues" evidence="1">
    <location>
        <begin position="106"/>
        <end position="118"/>
    </location>
</feature>
<keyword evidence="2" id="KW-0472">Membrane</keyword>
<keyword evidence="2" id="KW-0812">Transmembrane</keyword>
<evidence type="ECO:0000256" key="2">
    <source>
        <dbReference type="SAM" id="Phobius"/>
    </source>
</evidence>
<keyword evidence="4" id="KW-1185">Reference proteome</keyword>
<evidence type="ECO:0000256" key="1">
    <source>
        <dbReference type="SAM" id="MobiDB-lite"/>
    </source>
</evidence>
<reference evidence="3 4" key="1">
    <citation type="submission" date="2020-01" db="EMBL/GenBank/DDBJ databases">
        <title>Identification and distribution of gene clusters putatively required for synthesis of sphingolipid metabolism inhibitors in phylogenetically diverse species of the filamentous fungus Fusarium.</title>
        <authorList>
            <person name="Kim H.-S."/>
            <person name="Busman M."/>
            <person name="Brown D.W."/>
            <person name="Divon H."/>
            <person name="Uhlig S."/>
            <person name="Proctor R.H."/>
        </authorList>
    </citation>
    <scope>NUCLEOTIDE SEQUENCE [LARGE SCALE GENOMIC DNA]</scope>
    <source>
        <strain evidence="3 4">NRRL 20459</strain>
    </source>
</reference>
<accession>A0A8H4L841</accession>
<sequence length="160" mass="17989">MILDSSIEALPSGAGDWDVTRVLPREEARDSCHPQPNMNLCEKPAPSMGTTMIILIIAGAVALLCFLVFLYMLHRRRQRLDKLEDAKDLQELDDYGIKSMPKQQKTPPPAMPQAPPPTYERSQDRSKTDDNNWKRDSTDSLTPSLRQAMGVVPRDTLANK</sequence>
<name>A0A8H4L841_9HYPO</name>
<dbReference type="EMBL" id="JAADYS010001429">
    <property type="protein sequence ID" value="KAF4463039.1"/>
    <property type="molecule type" value="Genomic_DNA"/>
</dbReference>
<evidence type="ECO:0000313" key="4">
    <source>
        <dbReference type="Proteomes" id="UP000554235"/>
    </source>
</evidence>
<comment type="caution">
    <text evidence="3">The sequence shown here is derived from an EMBL/GenBank/DDBJ whole genome shotgun (WGS) entry which is preliminary data.</text>
</comment>
<feature type="transmembrane region" description="Helical" evidence="2">
    <location>
        <begin position="52"/>
        <end position="73"/>
    </location>
</feature>
<evidence type="ECO:0000313" key="3">
    <source>
        <dbReference type="EMBL" id="KAF4463039.1"/>
    </source>
</evidence>
<proteinExistence type="predicted"/>
<feature type="compositionally biased region" description="Basic and acidic residues" evidence="1">
    <location>
        <begin position="121"/>
        <end position="138"/>
    </location>
</feature>
<protein>
    <submittedName>
        <fullName evidence="3">Uncharacterized protein</fullName>
    </submittedName>
</protein>
<dbReference type="AlphaFoldDB" id="A0A8H4L841"/>
<organism evidence="3 4">
    <name type="scientific">Fusarium albosuccineum</name>
    <dbReference type="NCBI Taxonomy" id="1237068"/>
    <lineage>
        <taxon>Eukaryota</taxon>
        <taxon>Fungi</taxon>
        <taxon>Dikarya</taxon>
        <taxon>Ascomycota</taxon>
        <taxon>Pezizomycotina</taxon>
        <taxon>Sordariomycetes</taxon>
        <taxon>Hypocreomycetidae</taxon>
        <taxon>Hypocreales</taxon>
        <taxon>Nectriaceae</taxon>
        <taxon>Fusarium</taxon>
        <taxon>Fusarium decemcellulare species complex</taxon>
    </lineage>
</organism>
<dbReference type="Proteomes" id="UP000554235">
    <property type="component" value="Unassembled WGS sequence"/>
</dbReference>
<keyword evidence="2" id="KW-1133">Transmembrane helix</keyword>
<gene>
    <name evidence="3" type="ORF">FALBO_10132</name>
</gene>
<dbReference type="OrthoDB" id="5125452at2759"/>
<feature type="region of interest" description="Disordered" evidence="1">
    <location>
        <begin position="92"/>
        <end position="160"/>
    </location>
</feature>